<protein>
    <submittedName>
        <fullName evidence="2">Uncharacterized protein</fullName>
    </submittedName>
</protein>
<gene>
    <name evidence="2" type="ORF">O181_103728</name>
</gene>
<accession>A0A9Q3JKV9</accession>
<dbReference type="EMBL" id="AVOT02075172">
    <property type="protein sequence ID" value="MBW0564013.1"/>
    <property type="molecule type" value="Genomic_DNA"/>
</dbReference>
<name>A0A9Q3JKV9_9BASI</name>
<evidence type="ECO:0000313" key="3">
    <source>
        <dbReference type="Proteomes" id="UP000765509"/>
    </source>
</evidence>
<evidence type="ECO:0000313" key="2">
    <source>
        <dbReference type="EMBL" id="MBW0564013.1"/>
    </source>
</evidence>
<comment type="caution">
    <text evidence="2">The sequence shown here is derived from an EMBL/GenBank/DDBJ whole genome shotgun (WGS) entry which is preliminary data.</text>
</comment>
<dbReference type="AlphaFoldDB" id="A0A9Q3JKV9"/>
<organism evidence="2 3">
    <name type="scientific">Austropuccinia psidii MF-1</name>
    <dbReference type="NCBI Taxonomy" id="1389203"/>
    <lineage>
        <taxon>Eukaryota</taxon>
        <taxon>Fungi</taxon>
        <taxon>Dikarya</taxon>
        <taxon>Basidiomycota</taxon>
        <taxon>Pucciniomycotina</taxon>
        <taxon>Pucciniomycetes</taxon>
        <taxon>Pucciniales</taxon>
        <taxon>Sphaerophragmiaceae</taxon>
        <taxon>Austropuccinia</taxon>
    </lineage>
</organism>
<proteinExistence type="predicted"/>
<feature type="region of interest" description="Disordered" evidence="1">
    <location>
        <begin position="1"/>
        <end position="53"/>
    </location>
</feature>
<sequence>MESQQKVQTPGEKGSQDKGESSHYTSHRRATGPERAYSDSFRITKSKQTRLPSGFTPFRNWQISYQEPPFITISGNFQEKTRIKGEKQDFF</sequence>
<keyword evidence="3" id="KW-1185">Reference proteome</keyword>
<evidence type="ECO:0000256" key="1">
    <source>
        <dbReference type="SAM" id="MobiDB-lite"/>
    </source>
</evidence>
<reference evidence="2" key="1">
    <citation type="submission" date="2021-03" db="EMBL/GenBank/DDBJ databases">
        <title>Draft genome sequence of rust myrtle Austropuccinia psidii MF-1, a brazilian biotype.</title>
        <authorList>
            <person name="Quecine M.C."/>
            <person name="Pachon D.M.R."/>
            <person name="Bonatelli M.L."/>
            <person name="Correr F.H."/>
            <person name="Franceschini L.M."/>
            <person name="Leite T.F."/>
            <person name="Margarido G.R.A."/>
            <person name="Almeida C.A."/>
            <person name="Ferrarezi J.A."/>
            <person name="Labate C.A."/>
        </authorList>
    </citation>
    <scope>NUCLEOTIDE SEQUENCE</scope>
    <source>
        <strain evidence="2">MF-1</strain>
    </source>
</reference>
<dbReference type="Proteomes" id="UP000765509">
    <property type="component" value="Unassembled WGS sequence"/>
</dbReference>